<evidence type="ECO:0000313" key="2">
    <source>
        <dbReference type="EMBL" id="QDY68555.1"/>
    </source>
</evidence>
<protein>
    <submittedName>
        <fullName evidence="2">Transporter</fullName>
    </submittedName>
</protein>
<feature type="chain" id="PRO_5023050989" evidence="1">
    <location>
        <begin position="25"/>
        <end position="273"/>
    </location>
</feature>
<dbReference type="AlphaFoldDB" id="A0A5B8I5I6"/>
<sequence>MPNLIARTAFLGTVLATLCSGAVAQDGGGSSKAADLAAQSANPVSDLTSVPFQFNYDTGIGPEDADRLIVNVQPVTPFSLNDNWNLIVRTIVPFVYQDNAFPGQGEQSGIGDTVQTFFLSPKAAGPGGMTWGVGPVFLWPTATDRDIGGEKWGAGLSAVVLKQQGPWTFGGLTNHIWSYAGDDDRNDISSTFLQPFVNYTWANGTSFFLNTESTYDWEAEQWSVPINTGFNKVLNLGGNMVQVGAGVRYWAEAPENGPEGWGARVNVNFLFPK</sequence>
<keyword evidence="1" id="KW-0732">Signal</keyword>
<dbReference type="KEGG" id="lit:FPZ52_02240"/>
<evidence type="ECO:0000256" key="1">
    <source>
        <dbReference type="SAM" id="SignalP"/>
    </source>
</evidence>
<name>A0A5B8I5I6_9RHOB</name>
<dbReference type="OrthoDB" id="9809066at2"/>
<proteinExistence type="predicted"/>
<dbReference type="EMBL" id="CP042261">
    <property type="protein sequence ID" value="QDY68555.1"/>
    <property type="molecule type" value="Genomic_DNA"/>
</dbReference>
<dbReference type="RefSeq" id="WP_146363295.1">
    <property type="nucleotide sequence ID" value="NZ_CP042261.1"/>
</dbReference>
<feature type="signal peptide" evidence="1">
    <location>
        <begin position="1"/>
        <end position="24"/>
    </location>
</feature>
<reference evidence="2 3" key="1">
    <citation type="submission" date="2019-07" db="EMBL/GenBank/DDBJ databases">
        <title>Litoreibacter alkalisoli sp. nov., isolated from saline-alkaline soil.</title>
        <authorList>
            <person name="Wang S."/>
            <person name="Xu L."/>
            <person name="Xing Y.-T."/>
            <person name="Sun J.-Q."/>
        </authorList>
    </citation>
    <scope>NUCLEOTIDE SEQUENCE [LARGE SCALE GENOMIC DNA]</scope>
    <source>
        <strain evidence="2 3">LN3S51</strain>
    </source>
</reference>
<accession>A0A5B8I5I6</accession>
<evidence type="ECO:0000313" key="3">
    <source>
        <dbReference type="Proteomes" id="UP000318483"/>
    </source>
</evidence>
<organism evidence="2 3">
    <name type="scientific">Qingshengfaniella alkalisoli</name>
    <dbReference type="NCBI Taxonomy" id="2599296"/>
    <lineage>
        <taxon>Bacteria</taxon>
        <taxon>Pseudomonadati</taxon>
        <taxon>Pseudomonadota</taxon>
        <taxon>Alphaproteobacteria</taxon>
        <taxon>Rhodobacterales</taxon>
        <taxon>Paracoccaceae</taxon>
        <taxon>Qingshengfaniella</taxon>
    </lineage>
</organism>
<gene>
    <name evidence="2" type="ORF">FPZ52_02240</name>
</gene>
<keyword evidence="3" id="KW-1185">Reference proteome</keyword>
<dbReference type="Proteomes" id="UP000318483">
    <property type="component" value="Chromosome"/>
</dbReference>